<sequence>MLERLNQLDRRWIFLAMGLTVAVPILTRFALPEPTSPLSQAFFDRVEELPPGSKVLISLDYDAATEGELGPMTTAFLRHCCLKGHKVCLLTLWPTGLPLCDQNIRTVIKGEFADLNWQYGVDYVNLGFVPGNEVAIKLLAQDLRKAFPTDVTGTRLDELPLLKDVRSARDFDLVIDITAGTPGGKEWVQYAVTQGGLKLALGSVGVQVPQMAPYYPNQIVGLLAAIKGAAEYESALAQRYPERISLKRSAATQRMGPQLWAHLLMVGLILLGNAIHFATQRRGRR</sequence>
<organism evidence="2">
    <name type="scientific">Schlesneria paludicola</name>
    <dbReference type="NCBI Taxonomy" id="360056"/>
    <lineage>
        <taxon>Bacteria</taxon>
        <taxon>Pseudomonadati</taxon>
        <taxon>Planctomycetota</taxon>
        <taxon>Planctomycetia</taxon>
        <taxon>Planctomycetales</taxon>
        <taxon>Planctomycetaceae</taxon>
        <taxon>Schlesneria</taxon>
    </lineage>
</organism>
<keyword evidence="1" id="KW-1133">Transmembrane helix</keyword>
<dbReference type="EMBL" id="DSVQ01000019">
    <property type="protein sequence ID" value="HGT40899.1"/>
    <property type="molecule type" value="Genomic_DNA"/>
</dbReference>
<gene>
    <name evidence="2" type="ORF">ENS64_16765</name>
</gene>
<evidence type="ECO:0000313" key="2">
    <source>
        <dbReference type="EMBL" id="HGT40899.1"/>
    </source>
</evidence>
<keyword evidence="1" id="KW-0472">Membrane</keyword>
<accession>A0A7C4LPR2</accession>
<name>A0A7C4LPR2_9PLAN</name>
<protein>
    <submittedName>
        <fullName evidence="2">Uncharacterized protein</fullName>
    </submittedName>
</protein>
<comment type="caution">
    <text evidence="2">The sequence shown here is derived from an EMBL/GenBank/DDBJ whole genome shotgun (WGS) entry which is preliminary data.</text>
</comment>
<reference evidence="2" key="1">
    <citation type="journal article" date="2020" name="mSystems">
        <title>Genome- and Community-Level Interaction Insights into Carbon Utilization and Element Cycling Functions of Hydrothermarchaeota in Hydrothermal Sediment.</title>
        <authorList>
            <person name="Zhou Z."/>
            <person name="Liu Y."/>
            <person name="Xu W."/>
            <person name="Pan J."/>
            <person name="Luo Z.H."/>
            <person name="Li M."/>
        </authorList>
    </citation>
    <scope>NUCLEOTIDE SEQUENCE [LARGE SCALE GENOMIC DNA]</scope>
    <source>
        <strain evidence="2">SpSt-508</strain>
    </source>
</reference>
<feature type="transmembrane region" description="Helical" evidence="1">
    <location>
        <begin position="259"/>
        <end position="279"/>
    </location>
</feature>
<feature type="transmembrane region" description="Helical" evidence="1">
    <location>
        <begin position="12"/>
        <end position="31"/>
    </location>
</feature>
<keyword evidence="1" id="KW-0812">Transmembrane</keyword>
<dbReference type="AlphaFoldDB" id="A0A7C4LPR2"/>
<proteinExistence type="predicted"/>
<evidence type="ECO:0000256" key="1">
    <source>
        <dbReference type="SAM" id="Phobius"/>
    </source>
</evidence>